<reference evidence="2" key="1">
    <citation type="journal article" date="2023" name="Plant J.">
        <title>Genome sequences and population genomics provide insights into the demographic history, inbreeding, and mutation load of two 'living fossil' tree species of Dipteronia.</title>
        <authorList>
            <person name="Feng Y."/>
            <person name="Comes H.P."/>
            <person name="Chen J."/>
            <person name="Zhu S."/>
            <person name="Lu R."/>
            <person name="Zhang X."/>
            <person name="Li P."/>
            <person name="Qiu J."/>
            <person name="Olsen K.M."/>
            <person name="Qiu Y."/>
        </authorList>
    </citation>
    <scope>NUCLEOTIDE SEQUENCE</scope>
    <source>
        <strain evidence="2">KIB01</strain>
    </source>
</reference>
<dbReference type="AlphaFoldDB" id="A0AAD9X008"/>
<dbReference type="Proteomes" id="UP001280121">
    <property type="component" value="Unassembled WGS sequence"/>
</dbReference>
<accession>A0AAD9X008</accession>
<dbReference type="EMBL" id="JANJYI010000005">
    <property type="protein sequence ID" value="KAK2648450.1"/>
    <property type="molecule type" value="Genomic_DNA"/>
</dbReference>
<sequence length="122" mass="13608">MVTPIRFSPDYENPSGALSRLKQVSSIAAYQEEFEKLSDRVNDLLENFLIGYFDARLREDIRFDVKVKQPKSLQDAVGARLIEERNSLQTKTVTSFRSQPATPSKGTNPNPTAGILGPPPTQ</sequence>
<keyword evidence="3" id="KW-1185">Reference proteome</keyword>
<evidence type="ECO:0000313" key="2">
    <source>
        <dbReference type="EMBL" id="KAK2648450.1"/>
    </source>
</evidence>
<proteinExistence type="predicted"/>
<evidence type="ECO:0000313" key="3">
    <source>
        <dbReference type="Proteomes" id="UP001280121"/>
    </source>
</evidence>
<evidence type="ECO:0000256" key="1">
    <source>
        <dbReference type="SAM" id="MobiDB-lite"/>
    </source>
</evidence>
<feature type="region of interest" description="Disordered" evidence="1">
    <location>
        <begin position="88"/>
        <end position="122"/>
    </location>
</feature>
<name>A0AAD9X008_9ROSI</name>
<organism evidence="2 3">
    <name type="scientific">Dipteronia dyeriana</name>
    <dbReference type="NCBI Taxonomy" id="168575"/>
    <lineage>
        <taxon>Eukaryota</taxon>
        <taxon>Viridiplantae</taxon>
        <taxon>Streptophyta</taxon>
        <taxon>Embryophyta</taxon>
        <taxon>Tracheophyta</taxon>
        <taxon>Spermatophyta</taxon>
        <taxon>Magnoliopsida</taxon>
        <taxon>eudicotyledons</taxon>
        <taxon>Gunneridae</taxon>
        <taxon>Pentapetalae</taxon>
        <taxon>rosids</taxon>
        <taxon>malvids</taxon>
        <taxon>Sapindales</taxon>
        <taxon>Sapindaceae</taxon>
        <taxon>Hippocastanoideae</taxon>
        <taxon>Acereae</taxon>
        <taxon>Dipteronia</taxon>
    </lineage>
</organism>
<protein>
    <submittedName>
        <fullName evidence="2">Uncharacterized protein</fullName>
    </submittedName>
</protein>
<feature type="compositionally biased region" description="Polar residues" evidence="1">
    <location>
        <begin position="88"/>
        <end position="111"/>
    </location>
</feature>
<gene>
    <name evidence="2" type="ORF">Ddye_015939</name>
</gene>
<comment type="caution">
    <text evidence="2">The sequence shown here is derived from an EMBL/GenBank/DDBJ whole genome shotgun (WGS) entry which is preliminary data.</text>
</comment>